<sequence>MTALILMPSKTFAVRARPHWPADRSMKCPTGMSFHAMISSHASNGCHEDALATFCRMMASDICPNRYTDDEEASFPFRFRIQIDRISFPYEPTDHIEGSHCFYQDQPMTARSLSPVTATNLIKNLCGQSSFALARRLFDEMPHRDVVSWTAMISGYASNGCREDALATFCRMIASGVCPNRYTISSVLTSCRGLQSRWAGIAVHGMAVRWGVDNGAYVENALLDLYASCGCIGDAEAVFKNMTDRTVVSWTTMIAGYTRIGNGYTGLLLFKQMIQECTELNAFTCSIAIHACSSIGCATIGQQLHGLVLKSRHDSSLPVANSLLNMYSRCMNISEAKKFFHEMPLKDLITWNAMIASLERSNSREALLLFLEMGSQNMQPTSFTFSSVVAACANLATLNCGQQVHGAAIRRGHQRNLQVANALIDMYAKCGSIGNSRKVFDETTEKDLVTWTSLVIGCGMNGYGAEATEIFDEMISSGVQPDQILLMSVISACSHAGLVDQGLRYFSLMNIEYNVPPNREIYGCVVDLLGRAGRIMEAYQLIETLPFEPDETIWGALLGACKMHKNVYLGRLAAQKIFDMRPNDSKTYVLLSNIYAAGRAWGDFAEMRRYLREQGNKKEVGMSWIEVRDEVCGFASGDRSSSPHIVLVYQTLEELIQHMNQDGCESDSHWVLHDFSGVT</sequence>
<dbReference type="GO" id="GO:0003723">
    <property type="term" value="F:RNA binding"/>
    <property type="evidence" value="ECO:0007669"/>
    <property type="project" value="InterPro"/>
</dbReference>
<dbReference type="Pfam" id="PF01535">
    <property type="entry name" value="PPR"/>
    <property type="match status" value="7"/>
</dbReference>
<dbReference type="PANTHER" id="PTHR47926">
    <property type="entry name" value="PENTATRICOPEPTIDE REPEAT-CONTAINING PROTEIN"/>
    <property type="match status" value="1"/>
</dbReference>
<name>A0AAV8P8N6_ENSVE</name>
<feature type="repeat" description="PPR" evidence="3">
    <location>
        <begin position="30"/>
        <end position="64"/>
    </location>
</feature>
<evidence type="ECO:0008006" key="6">
    <source>
        <dbReference type="Google" id="ProtNLM"/>
    </source>
</evidence>
<protein>
    <recommendedName>
        <fullName evidence="6">Pentatricopeptide repeat-containing protein</fullName>
    </recommendedName>
</protein>
<dbReference type="EMBL" id="JAQQAF010000007">
    <property type="protein sequence ID" value="KAJ8472291.1"/>
    <property type="molecule type" value="Genomic_DNA"/>
</dbReference>
<evidence type="ECO:0000256" key="2">
    <source>
        <dbReference type="ARBA" id="ARBA00061659"/>
    </source>
</evidence>
<dbReference type="Pfam" id="PF13041">
    <property type="entry name" value="PPR_2"/>
    <property type="match status" value="1"/>
</dbReference>
<comment type="caution">
    <text evidence="4">The sequence shown here is derived from an EMBL/GenBank/DDBJ whole genome shotgun (WGS) entry which is preliminary data.</text>
</comment>
<dbReference type="InterPro" id="IPR002885">
    <property type="entry name" value="PPR_rpt"/>
</dbReference>
<dbReference type="InterPro" id="IPR046848">
    <property type="entry name" value="E_motif"/>
</dbReference>
<reference evidence="4 5" key="1">
    <citation type="submission" date="2022-12" db="EMBL/GenBank/DDBJ databases">
        <title>Chromosome-scale assembly of the Ensete ventricosum genome.</title>
        <authorList>
            <person name="Dussert Y."/>
            <person name="Stocks J."/>
            <person name="Wendawek A."/>
            <person name="Woldeyes F."/>
            <person name="Nichols R.A."/>
            <person name="Borrell J.S."/>
        </authorList>
    </citation>
    <scope>NUCLEOTIDE SEQUENCE [LARGE SCALE GENOMIC DNA]</scope>
    <source>
        <strain evidence="5">cv. Maze</strain>
        <tissue evidence="4">Seeds</tissue>
    </source>
</reference>
<keyword evidence="1" id="KW-0677">Repeat</keyword>
<dbReference type="NCBIfam" id="TIGR00756">
    <property type="entry name" value="PPR"/>
    <property type="match status" value="3"/>
</dbReference>
<dbReference type="FunFam" id="1.25.40.10:FF:000196">
    <property type="entry name" value="Pentatricopeptide repeat-containing protein At4g14850"/>
    <property type="match status" value="1"/>
</dbReference>
<dbReference type="AlphaFoldDB" id="A0AAV8P8N6"/>
<proteinExistence type="inferred from homology"/>
<feature type="repeat" description="PPR" evidence="3">
    <location>
        <begin position="447"/>
        <end position="481"/>
    </location>
</feature>
<dbReference type="Proteomes" id="UP001222027">
    <property type="component" value="Unassembled WGS sequence"/>
</dbReference>
<dbReference type="FunFam" id="1.25.40.10:FF:000090">
    <property type="entry name" value="Pentatricopeptide repeat-containing protein, chloroplastic"/>
    <property type="match status" value="1"/>
</dbReference>
<dbReference type="FunFam" id="1.25.40.10:FF:000353">
    <property type="entry name" value="Pentatricopeptide repeat-containing protein At4g39530"/>
    <property type="match status" value="1"/>
</dbReference>
<evidence type="ECO:0000256" key="3">
    <source>
        <dbReference type="PROSITE-ProRule" id="PRU00708"/>
    </source>
</evidence>
<keyword evidence="5" id="KW-1185">Reference proteome</keyword>
<evidence type="ECO:0000256" key="1">
    <source>
        <dbReference type="ARBA" id="ARBA00022737"/>
    </source>
</evidence>
<feature type="repeat" description="PPR" evidence="3">
    <location>
        <begin position="145"/>
        <end position="179"/>
    </location>
</feature>
<gene>
    <name evidence="4" type="ORF">OPV22_026634</name>
</gene>
<dbReference type="Pfam" id="PF20431">
    <property type="entry name" value="E_motif"/>
    <property type="match status" value="1"/>
</dbReference>
<comment type="similarity">
    <text evidence="2">Belongs to the PPR family. PCMP-E subfamily.</text>
</comment>
<evidence type="ECO:0000313" key="5">
    <source>
        <dbReference type="Proteomes" id="UP001222027"/>
    </source>
</evidence>
<dbReference type="InterPro" id="IPR011990">
    <property type="entry name" value="TPR-like_helical_dom_sf"/>
</dbReference>
<dbReference type="Gene3D" id="1.25.40.10">
    <property type="entry name" value="Tetratricopeptide repeat domain"/>
    <property type="match status" value="4"/>
</dbReference>
<dbReference type="GO" id="GO:0009451">
    <property type="term" value="P:RNA modification"/>
    <property type="evidence" value="ECO:0007669"/>
    <property type="project" value="InterPro"/>
</dbReference>
<dbReference type="PANTHER" id="PTHR47926:SF448">
    <property type="entry name" value="PENTACOTRIPEPTIDE-REPEAT REGION OF PRORP DOMAIN-CONTAINING PROTEIN"/>
    <property type="match status" value="1"/>
</dbReference>
<dbReference type="PROSITE" id="PS51375">
    <property type="entry name" value="PPR"/>
    <property type="match status" value="3"/>
</dbReference>
<evidence type="ECO:0000313" key="4">
    <source>
        <dbReference type="EMBL" id="KAJ8472291.1"/>
    </source>
</evidence>
<dbReference type="InterPro" id="IPR046960">
    <property type="entry name" value="PPR_At4g14850-like_plant"/>
</dbReference>
<organism evidence="4 5">
    <name type="scientific">Ensete ventricosum</name>
    <name type="common">Abyssinian banana</name>
    <name type="synonym">Musa ensete</name>
    <dbReference type="NCBI Taxonomy" id="4639"/>
    <lineage>
        <taxon>Eukaryota</taxon>
        <taxon>Viridiplantae</taxon>
        <taxon>Streptophyta</taxon>
        <taxon>Embryophyta</taxon>
        <taxon>Tracheophyta</taxon>
        <taxon>Spermatophyta</taxon>
        <taxon>Magnoliopsida</taxon>
        <taxon>Liliopsida</taxon>
        <taxon>Zingiberales</taxon>
        <taxon>Musaceae</taxon>
        <taxon>Ensete</taxon>
    </lineage>
</organism>
<accession>A0AAV8P8N6</accession>